<comment type="function">
    <text evidence="1">Part of the ABC transporter complex GsiABCD involved in glutathione import. Binds glutathione.</text>
</comment>
<reference evidence="10 11" key="1">
    <citation type="submission" date="2013-04" db="EMBL/GenBank/DDBJ databases">
        <title>The Genome Sequence of Sutterella wadsworthensis HGA0223.</title>
        <authorList>
            <consortium name="The Broad Institute Genomics Platform"/>
            <person name="Earl A."/>
            <person name="Ward D."/>
            <person name="Feldgarden M."/>
            <person name="Gevers D."/>
            <person name="Schmidt T.M."/>
            <person name="Dover J."/>
            <person name="Dai D."/>
            <person name="Walker B."/>
            <person name="Young S."/>
            <person name="Zeng Q."/>
            <person name="Gargeya S."/>
            <person name="Fitzgerald M."/>
            <person name="Haas B."/>
            <person name="Abouelleil A."/>
            <person name="Allen A.W."/>
            <person name="Alvarado L."/>
            <person name="Arachchi H.M."/>
            <person name="Berlin A.M."/>
            <person name="Chapman S.B."/>
            <person name="Gainer-Dewar J."/>
            <person name="Goldberg J."/>
            <person name="Griggs A."/>
            <person name="Gujja S."/>
            <person name="Hansen M."/>
            <person name="Howarth C."/>
            <person name="Imamovic A."/>
            <person name="Ireland A."/>
            <person name="Larimer J."/>
            <person name="McCowan C."/>
            <person name="Murphy C."/>
            <person name="Pearson M."/>
            <person name="Poon T.W."/>
            <person name="Priest M."/>
            <person name="Roberts A."/>
            <person name="Saif S."/>
            <person name="Shea T."/>
            <person name="Sisk P."/>
            <person name="Sykes S."/>
            <person name="Wortman J."/>
            <person name="Nusbaum C."/>
            <person name="Birren B."/>
        </authorList>
    </citation>
    <scope>NUCLEOTIDE SEQUENCE [LARGE SCALE GENOMIC DNA]</scope>
    <source>
        <strain evidence="10 11">HGA0223</strain>
    </source>
</reference>
<dbReference type="InterPro" id="IPR000914">
    <property type="entry name" value="SBP_5_dom"/>
</dbReference>
<evidence type="ECO:0000256" key="2">
    <source>
        <dbReference type="ARBA" id="ARBA00004418"/>
    </source>
</evidence>
<evidence type="ECO:0000259" key="9">
    <source>
        <dbReference type="Pfam" id="PF00496"/>
    </source>
</evidence>
<evidence type="ECO:0000256" key="3">
    <source>
        <dbReference type="ARBA" id="ARBA00005695"/>
    </source>
</evidence>
<evidence type="ECO:0000256" key="1">
    <source>
        <dbReference type="ARBA" id="ARBA00003489"/>
    </source>
</evidence>
<dbReference type="eggNOG" id="COG0747">
    <property type="taxonomic scope" value="Bacteria"/>
</dbReference>
<evidence type="ECO:0000313" key="11">
    <source>
        <dbReference type="Proteomes" id="UP000014400"/>
    </source>
</evidence>
<proteinExistence type="inferred from homology"/>
<dbReference type="AlphaFoldDB" id="S3CHF8"/>
<name>S3CHF8_9BURK</name>
<accession>S3CHF8</accession>
<keyword evidence="6 8" id="KW-0732">Signal</keyword>
<comment type="caution">
    <text evidence="10">The sequence shown here is derived from an EMBL/GenBank/DDBJ whole genome shotgun (WGS) entry which is preliminary data.</text>
</comment>
<dbReference type="InterPro" id="IPR039424">
    <property type="entry name" value="SBP_5"/>
</dbReference>
<dbReference type="PANTHER" id="PTHR30290:SF32">
    <property type="entry name" value="GLUTATHIONE-BINDING PROTEIN GSIB"/>
    <property type="match status" value="1"/>
</dbReference>
<dbReference type="Gene3D" id="3.10.105.10">
    <property type="entry name" value="Dipeptide-binding Protein, Domain 3"/>
    <property type="match status" value="1"/>
</dbReference>
<dbReference type="GO" id="GO:0030288">
    <property type="term" value="C:outer membrane-bounded periplasmic space"/>
    <property type="evidence" value="ECO:0007669"/>
    <property type="project" value="TreeGrafter"/>
</dbReference>
<dbReference type="RefSeq" id="WP_016474133.1">
    <property type="nucleotide sequence ID" value="NZ_KE150480.1"/>
</dbReference>
<dbReference type="GO" id="GO:0042938">
    <property type="term" value="P:dipeptide transport"/>
    <property type="evidence" value="ECO:0007669"/>
    <property type="project" value="TreeGrafter"/>
</dbReference>
<evidence type="ECO:0000256" key="5">
    <source>
        <dbReference type="ARBA" id="ARBA00022448"/>
    </source>
</evidence>
<evidence type="ECO:0000256" key="7">
    <source>
        <dbReference type="ARBA" id="ARBA00022764"/>
    </source>
</evidence>
<dbReference type="PIRSF" id="PIRSF002741">
    <property type="entry name" value="MppA"/>
    <property type="match status" value="1"/>
</dbReference>
<dbReference type="GO" id="GO:1904680">
    <property type="term" value="F:peptide transmembrane transporter activity"/>
    <property type="evidence" value="ECO:0007669"/>
    <property type="project" value="TreeGrafter"/>
</dbReference>
<keyword evidence="7" id="KW-0574">Periplasm</keyword>
<dbReference type="InterPro" id="IPR023765">
    <property type="entry name" value="SBP_5_CS"/>
</dbReference>
<dbReference type="Gene3D" id="3.90.76.10">
    <property type="entry name" value="Dipeptide-binding Protein, Domain 1"/>
    <property type="match status" value="1"/>
</dbReference>
<comment type="subcellular location">
    <subcellularLocation>
        <location evidence="2">Periplasm</location>
    </subcellularLocation>
</comment>
<gene>
    <name evidence="10" type="ORF">HMPREF1476_00800</name>
</gene>
<feature type="domain" description="Solute-binding protein family 5" evidence="9">
    <location>
        <begin position="69"/>
        <end position="429"/>
    </location>
</feature>
<dbReference type="PANTHER" id="PTHR30290">
    <property type="entry name" value="PERIPLASMIC BINDING COMPONENT OF ABC TRANSPORTER"/>
    <property type="match status" value="1"/>
</dbReference>
<dbReference type="InterPro" id="IPR030678">
    <property type="entry name" value="Peptide/Ni-bd"/>
</dbReference>
<organism evidence="10 11">
    <name type="scientific">Sutterella wadsworthensis HGA0223</name>
    <dbReference type="NCBI Taxonomy" id="1203554"/>
    <lineage>
        <taxon>Bacteria</taxon>
        <taxon>Pseudomonadati</taxon>
        <taxon>Pseudomonadota</taxon>
        <taxon>Betaproteobacteria</taxon>
        <taxon>Burkholderiales</taxon>
        <taxon>Sutterellaceae</taxon>
        <taxon>Sutterella</taxon>
    </lineage>
</organism>
<feature type="chain" id="PRO_5004507196" description="Glutathione-binding protein GsiB" evidence="8">
    <location>
        <begin position="27"/>
        <end position="514"/>
    </location>
</feature>
<evidence type="ECO:0000256" key="8">
    <source>
        <dbReference type="SAM" id="SignalP"/>
    </source>
</evidence>
<evidence type="ECO:0000313" key="10">
    <source>
        <dbReference type="EMBL" id="EPD99994.1"/>
    </source>
</evidence>
<dbReference type="GO" id="GO:0043190">
    <property type="term" value="C:ATP-binding cassette (ABC) transporter complex"/>
    <property type="evidence" value="ECO:0007669"/>
    <property type="project" value="InterPro"/>
</dbReference>
<dbReference type="STRING" id="1203554.HMPREF1476_00800"/>
<evidence type="ECO:0000256" key="4">
    <source>
        <dbReference type="ARBA" id="ARBA00017393"/>
    </source>
</evidence>
<dbReference type="Proteomes" id="UP000014400">
    <property type="component" value="Unassembled WGS sequence"/>
</dbReference>
<dbReference type="SUPFAM" id="SSF53850">
    <property type="entry name" value="Periplasmic binding protein-like II"/>
    <property type="match status" value="1"/>
</dbReference>
<sequence length="514" mass="57451">MRKSLLSAVCAVSLAAAATLPSGSQARGITVAVGSSFTTLDPYQATDLLSRTVAKSFYEGLYSFDKNLKPVPQLAESYEVSEDGLVYTFKLRDGVKFHDGTDFTAEAAKLNFERVLNPDNHLSRRSFFNFIGRIEVVDRLHVKFVLSRRTPGFLQRLANGSGQMICPNTIKTMDGRGIAFNPCGTGPYLLKDYNPSERLVVVKNPNYRVKGLPKLDSITWLPVAENASRAAMLRTKEAAFIQPMPVEQVKDIENDPELKLNVVPSIMMRYLSINNAHKPFDDVRVRKAISLAINREALCKVAFSGYARPATGVLPLPIPSAVDLGVPKYDPQEAKRLLAEAGFPNGFSTKLWSGYNNSTSSKVIQFIQQQLAQVGIKTETRILEAGQRVSLVEANKVPSESPNRLYYIGWSNSTVEPDWGMRPIFDSREMPPKLSNEGYYNNPKVDELFDKAVNEPDQKKRDAIYREVQEILWDEVPVAFLVFEDSTTASNVHLKNFNALPDTGMEFYEAEWVE</sequence>
<comment type="similarity">
    <text evidence="3">Belongs to the bacterial solute-binding protein 5 family.</text>
</comment>
<dbReference type="PROSITE" id="PS01040">
    <property type="entry name" value="SBP_BACTERIAL_5"/>
    <property type="match status" value="1"/>
</dbReference>
<dbReference type="Gene3D" id="3.40.190.10">
    <property type="entry name" value="Periplasmic binding protein-like II"/>
    <property type="match status" value="1"/>
</dbReference>
<dbReference type="PATRIC" id="fig|1203554.3.peg.804"/>
<dbReference type="EMBL" id="ATCF01000012">
    <property type="protein sequence ID" value="EPD99994.1"/>
    <property type="molecule type" value="Genomic_DNA"/>
</dbReference>
<dbReference type="Pfam" id="PF00496">
    <property type="entry name" value="SBP_bac_5"/>
    <property type="match status" value="1"/>
</dbReference>
<protein>
    <recommendedName>
        <fullName evidence="4">Glutathione-binding protein GsiB</fullName>
    </recommendedName>
</protein>
<dbReference type="CDD" id="cd08499">
    <property type="entry name" value="PBP2_Ylib_like"/>
    <property type="match status" value="1"/>
</dbReference>
<keyword evidence="11" id="KW-1185">Reference proteome</keyword>
<feature type="signal peptide" evidence="8">
    <location>
        <begin position="1"/>
        <end position="26"/>
    </location>
</feature>
<keyword evidence="5" id="KW-0813">Transport</keyword>
<dbReference type="HOGENOM" id="CLU_017028_7_3_4"/>
<evidence type="ECO:0000256" key="6">
    <source>
        <dbReference type="ARBA" id="ARBA00022729"/>
    </source>
</evidence>